<accession>A0ABZ2PKI0</accession>
<sequence>MSQPLPLTPLTVGIEPVYQPVVALDSRAVVGYEALTRPCADSPWASPIELLEAAHTMNATVAFDWRCRLAALRGALDAHMPPELALFVNAEPVALDAPPPADCADLLAAAGALSITVEITERHLMRNPAGLLRAVEHARHLGWRVAIDDVGADSSSLALLPLIRPDVIKLDMRMVQGRSTSETAVIVAAVAAESDRTGSRILAEGIETELHERTALDMGATEGQGWLYGVPGPLPSFTQTRTVHRPAHPEPAVTVRVPTAVTPYGVVSALGAPRRSDRSLYDEMEIGLLRTAAAMGPSTIVIATRGPGHGDRSSFDALLDELAALSALTAVFEPYPARTTVRYRAVTVDASDPLALERSVIVVAPFQTAALVGLDRGPGDNGRHTYHYRLTYDRNVVLDAATVLLHRLGL</sequence>
<dbReference type="SUPFAM" id="SSF141868">
    <property type="entry name" value="EAL domain-like"/>
    <property type="match status" value="1"/>
</dbReference>
<dbReference type="InterPro" id="IPR001633">
    <property type="entry name" value="EAL_dom"/>
</dbReference>
<evidence type="ECO:0000313" key="2">
    <source>
        <dbReference type="EMBL" id="WXG68383.1"/>
    </source>
</evidence>
<dbReference type="EMBL" id="CP147846">
    <property type="protein sequence ID" value="WXG68383.1"/>
    <property type="molecule type" value="Genomic_DNA"/>
</dbReference>
<feature type="domain" description="EAL" evidence="1">
    <location>
        <begin position="1"/>
        <end position="245"/>
    </location>
</feature>
<proteinExistence type="predicted"/>
<dbReference type="RefSeq" id="WP_338888560.1">
    <property type="nucleotide sequence ID" value="NZ_CP147846.1"/>
</dbReference>
<dbReference type="PANTHER" id="PTHR33121:SF76">
    <property type="entry name" value="SIGNALING PROTEIN"/>
    <property type="match status" value="1"/>
</dbReference>
<dbReference type="Gene3D" id="3.20.20.450">
    <property type="entry name" value="EAL domain"/>
    <property type="match status" value="1"/>
</dbReference>
<dbReference type="Pfam" id="PF00563">
    <property type="entry name" value="EAL"/>
    <property type="match status" value="1"/>
</dbReference>
<dbReference type="SMART" id="SM00052">
    <property type="entry name" value="EAL"/>
    <property type="match status" value="1"/>
</dbReference>
<dbReference type="Proteomes" id="UP001432000">
    <property type="component" value="Chromosome"/>
</dbReference>
<dbReference type="CDD" id="cd01948">
    <property type="entry name" value="EAL"/>
    <property type="match status" value="1"/>
</dbReference>
<evidence type="ECO:0000259" key="1">
    <source>
        <dbReference type="PROSITE" id="PS50883"/>
    </source>
</evidence>
<name>A0ABZ2PKI0_9NOCA</name>
<dbReference type="PROSITE" id="PS50883">
    <property type="entry name" value="EAL"/>
    <property type="match status" value="1"/>
</dbReference>
<evidence type="ECO:0000313" key="3">
    <source>
        <dbReference type="Proteomes" id="UP001432000"/>
    </source>
</evidence>
<protein>
    <submittedName>
        <fullName evidence="2">EAL domain-containing protein</fullName>
    </submittedName>
</protein>
<keyword evidence="3" id="KW-1185">Reference proteome</keyword>
<organism evidence="2 3">
    <name type="scientific">Rhodococcus sovatensis</name>
    <dbReference type="NCBI Taxonomy" id="1805840"/>
    <lineage>
        <taxon>Bacteria</taxon>
        <taxon>Bacillati</taxon>
        <taxon>Actinomycetota</taxon>
        <taxon>Actinomycetes</taxon>
        <taxon>Mycobacteriales</taxon>
        <taxon>Nocardiaceae</taxon>
        <taxon>Rhodococcus</taxon>
    </lineage>
</organism>
<reference evidence="2 3" key="1">
    <citation type="submission" date="2024-03" db="EMBL/GenBank/DDBJ databases">
        <title>Natural products discovery in diverse microorganisms through a two-stage MS feature dereplication strategy.</title>
        <authorList>
            <person name="Zhang R."/>
        </authorList>
    </citation>
    <scope>NUCLEOTIDE SEQUENCE [LARGE SCALE GENOMIC DNA]</scope>
    <source>
        <strain evidence="2 3">18930</strain>
    </source>
</reference>
<gene>
    <name evidence="2" type="ORF">WDS16_24845</name>
</gene>
<dbReference type="PANTHER" id="PTHR33121">
    <property type="entry name" value="CYCLIC DI-GMP PHOSPHODIESTERASE PDEF"/>
    <property type="match status" value="1"/>
</dbReference>
<dbReference type="InterPro" id="IPR050706">
    <property type="entry name" value="Cyclic-di-GMP_PDE-like"/>
</dbReference>
<dbReference type="InterPro" id="IPR035919">
    <property type="entry name" value="EAL_sf"/>
</dbReference>